<dbReference type="InterPro" id="IPR001802">
    <property type="entry name" value="MerP/CopZ"/>
</dbReference>
<evidence type="ECO:0000256" key="1">
    <source>
        <dbReference type="ARBA" id="ARBA00015313"/>
    </source>
</evidence>
<organism evidence="5 6">
    <name type="scientific">Alicyclobacillus dauci</name>
    <dbReference type="NCBI Taxonomy" id="1475485"/>
    <lineage>
        <taxon>Bacteria</taxon>
        <taxon>Bacillati</taxon>
        <taxon>Bacillota</taxon>
        <taxon>Bacilli</taxon>
        <taxon>Bacillales</taxon>
        <taxon>Alicyclobacillaceae</taxon>
        <taxon>Alicyclobacillus</taxon>
    </lineage>
</organism>
<keyword evidence="2" id="KW-0479">Metal-binding</keyword>
<dbReference type="InterPro" id="IPR006121">
    <property type="entry name" value="HMA_dom"/>
</dbReference>
<dbReference type="InterPro" id="IPR036163">
    <property type="entry name" value="HMA_dom_sf"/>
</dbReference>
<evidence type="ECO:0000256" key="2">
    <source>
        <dbReference type="ARBA" id="ARBA00022723"/>
    </source>
</evidence>
<feature type="domain" description="HMA" evidence="4">
    <location>
        <begin position="3"/>
        <end position="69"/>
    </location>
</feature>
<dbReference type="Gene3D" id="3.30.70.100">
    <property type="match status" value="1"/>
</dbReference>
<gene>
    <name evidence="5" type="ORF">NZD86_03620</name>
</gene>
<keyword evidence="6" id="KW-1185">Reference proteome</keyword>
<dbReference type="PANTHER" id="PTHR46594:SF4">
    <property type="entry name" value="P-TYPE CATION-TRANSPORTING ATPASE"/>
    <property type="match status" value="1"/>
</dbReference>
<dbReference type="PANTHER" id="PTHR46594">
    <property type="entry name" value="P-TYPE CATION-TRANSPORTING ATPASE"/>
    <property type="match status" value="1"/>
</dbReference>
<evidence type="ECO:0000313" key="5">
    <source>
        <dbReference type="EMBL" id="WAH37629.1"/>
    </source>
</evidence>
<dbReference type="RefSeq" id="WP_268045137.1">
    <property type="nucleotide sequence ID" value="NZ_CP104064.1"/>
</dbReference>
<accession>A0ABY6Z4D9</accession>
<dbReference type="InterPro" id="IPR017969">
    <property type="entry name" value="Heavy-metal-associated_CS"/>
</dbReference>
<evidence type="ECO:0000313" key="6">
    <source>
        <dbReference type="Proteomes" id="UP001164803"/>
    </source>
</evidence>
<dbReference type="SUPFAM" id="SSF55008">
    <property type="entry name" value="HMA, heavy metal-associated domain"/>
    <property type="match status" value="1"/>
</dbReference>
<dbReference type="NCBIfam" id="TIGR00003">
    <property type="entry name" value="copper ion binding protein"/>
    <property type="match status" value="1"/>
</dbReference>
<dbReference type="PROSITE" id="PS01047">
    <property type="entry name" value="HMA_1"/>
    <property type="match status" value="1"/>
</dbReference>
<dbReference type="InterPro" id="IPR006122">
    <property type="entry name" value="HMA_Cu_ion-bd"/>
</dbReference>
<dbReference type="EMBL" id="CP104064">
    <property type="protein sequence ID" value="WAH37629.1"/>
    <property type="molecule type" value="Genomic_DNA"/>
</dbReference>
<dbReference type="Pfam" id="PF00403">
    <property type="entry name" value="HMA"/>
    <property type="match status" value="1"/>
</dbReference>
<dbReference type="CDD" id="cd00371">
    <property type="entry name" value="HMA"/>
    <property type="match status" value="1"/>
</dbReference>
<protein>
    <recommendedName>
        <fullName evidence="1">Copper chaperone CopZ</fullName>
    </recommendedName>
</protein>
<dbReference type="Proteomes" id="UP001164803">
    <property type="component" value="Chromosome"/>
</dbReference>
<dbReference type="PROSITE" id="PS50846">
    <property type="entry name" value="HMA_2"/>
    <property type="match status" value="1"/>
</dbReference>
<proteinExistence type="predicted"/>
<sequence>MMTTTHIAIQGMSCSGCVNAVTNALESVDGVQKVDVSLDKNEAQVIYDEHVVTLDALRSAVEDAGYDVGA</sequence>
<dbReference type="PRINTS" id="PR00946">
    <property type="entry name" value="HGSCAVENGER"/>
</dbReference>
<evidence type="ECO:0000256" key="3">
    <source>
        <dbReference type="ARBA" id="ARBA00023008"/>
    </source>
</evidence>
<reference evidence="5" key="1">
    <citation type="submission" date="2022-08" db="EMBL/GenBank/DDBJ databases">
        <title>Alicyclobacillus dauci DSM2870, complete genome.</title>
        <authorList>
            <person name="Wang Q."/>
            <person name="Cai R."/>
            <person name="Wang Z."/>
        </authorList>
    </citation>
    <scope>NUCLEOTIDE SEQUENCE</scope>
    <source>
        <strain evidence="5">DSM 28700</strain>
    </source>
</reference>
<evidence type="ECO:0000259" key="4">
    <source>
        <dbReference type="PROSITE" id="PS50846"/>
    </source>
</evidence>
<keyword evidence="3" id="KW-0186">Copper</keyword>
<name>A0ABY6Z4D9_9BACL</name>